<proteinExistence type="predicted"/>
<evidence type="ECO:0000313" key="2">
    <source>
        <dbReference type="Proteomes" id="UP000233551"/>
    </source>
</evidence>
<organism evidence="1 2">
    <name type="scientific">Punica granatum</name>
    <name type="common">Pomegranate</name>
    <dbReference type="NCBI Taxonomy" id="22663"/>
    <lineage>
        <taxon>Eukaryota</taxon>
        <taxon>Viridiplantae</taxon>
        <taxon>Streptophyta</taxon>
        <taxon>Embryophyta</taxon>
        <taxon>Tracheophyta</taxon>
        <taxon>Spermatophyta</taxon>
        <taxon>Magnoliopsida</taxon>
        <taxon>eudicotyledons</taxon>
        <taxon>Gunneridae</taxon>
        <taxon>Pentapetalae</taxon>
        <taxon>rosids</taxon>
        <taxon>malvids</taxon>
        <taxon>Myrtales</taxon>
        <taxon>Lythraceae</taxon>
        <taxon>Punica</taxon>
    </lineage>
</organism>
<dbReference type="EMBL" id="PGOL01003232">
    <property type="protein sequence ID" value="PKI42055.1"/>
    <property type="molecule type" value="Genomic_DNA"/>
</dbReference>
<dbReference type="Proteomes" id="UP000233551">
    <property type="component" value="Unassembled WGS sequence"/>
</dbReference>
<keyword evidence="2" id="KW-1185">Reference proteome</keyword>
<gene>
    <name evidence="1" type="ORF">CRG98_037508</name>
</gene>
<evidence type="ECO:0000313" key="1">
    <source>
        <dbReference type="EMBL" id="PKI42055.1"/>
    </source>
</evidence>
<protein>
    <submittedName>
        <fullName evidence="1">Uncharacterized protein</fullName>
    </submittedName>
</protein>
<accession>A0A2I0IDI5</accession>
<dbReference type="AlphaFoldDB" id="A0A2I0IDI5"/>
<sequence length="96" mass="11074">MKEKSPWIHTSKDQRNIPTTTEEGLELLFVRTVEREIRARVGEGAVIYRKEPRESPNLLVRRYGAWVRIIRACPLIGDYYCTASTTTVRSRLPVNG</sequence>
<reference evidence="1 2" key="1">
    <citation type="submission" date="2017-11" db="EMBL/GenBank/DDBJ databases">
        <title>De-novo sequencing of pomegranate (Punica granatum L.) genome.</title>
        <authorList>
            <person name="Akparov Z."/>
            <person name="Amiraslanov A."/>
            <person name="Hajiyeva S."/>
            <person name="Abbasov M."/>
            <person name="Kaur K."/>
            <person name="Hamwieh A."/>
            <person name="Solovyev V."/>
            <person name="Salamov A."/>
            <person name="Braich B."/>
            <person name="Kosarev P."/>
            <person name="Mahmoud A."/>
            <person name="Hajiyev E."/>
            <person name="Babayeva S."/>
            <person name="Izzatullayeva V."/>
            <person name="Mammadov A."/>
            <person name="Mammadov A."/>
            <person name="Sharifova S."/>
            <person name="Ojaghi J."/>
            <person name="Eynullazada K."/>
            <person name="Bayramov B."/>
            <person name="Abdulazimova A."/>
            <person name="Shahmuradov I."/>
        </authorList>
    </citation>
    <scope>NUCLEOTIDE SEQUENCE [LARGE SCALE GENOMIC DNA]</scope>
    <source>
        <strain evidence="2">cv. AG2017</strain>
        <tissue evidence="1">Leaf</tissue>
    </source>
</reference>
<name>A0A2I0IDI5_PUNGR</name>
<comment type="caution">
    <text evidence="1">The sequence shown here is derived from an EMBL/GenBank/DDBJ whole genome shotgun (WGS) entry which is preliminary data.</text>
</comment>